<evidence type="ECO:0000259" key="7">
    <source>
        <dbReference type="PROSITE" id="PS50158"/>
    </source>
</evidence>
<dbReference type="Pfam" id="PF01439">
    <property type="entry name" value="Metallothio_2"/>
    <property type="match status" value="1"/>
</dbReference>
<dbReference type="PROSITE" id="PS50158">
    <property type="entry name" value="ZF_CCHC"/>
    <property type="match status" value="1"/>
</dbReference>
<feature type="region of interest" description="Disordered" evidence="6">
    <location>
        <begin position="536"/>
        <end position="581"/>
    </location>
</feature>
<dbReference type="PANTHER" id="PTHR33087">
    <property type="entry name" value="OS07G0539200 PROTEIN"/>
    <property type="match status" value="1"/>
</dbReference>
<evidence type="ECO:0000313" key="8">
    <source>
        <dbReference type="EMBL" id="ABA99635.2"/>
    </source>
</evidence>
<protein>
    <recommendedName>
        <fullName evidence="5">Metallothionein-like protein</fullName>
    </recommendedName>
</protein>
<dbReference type="InterPro" id="IPR001878">
    <property type="entry name" value="Znf_CCHC"/>
</dbReference>
<proteinExistence type="inferred from homology"/>
<feature type="compositionally biased region" description="Basic and acidic residues" evidence="6">
    <location>
        <begin position="187"/>
        <end position="196"/>
    </location>
</feature>
<feature type="compositionally biased region" description="Basic and acidic residues" evidence="6">
    <location>
        <begin position="559"/>
        <end position="570"/>
    </location>
</feature>
<dbReference type="Gene3D" id="4.10.60.10">
    <property type="entry name" value="Zinc finger, CCHC-type"/>
    <property type="match status" value="1"/>
</dbReference>
<gene>
    <name evidence="8" type="ordered locus">LOC_Os12g38040</name>
</gene>
<dbReference type="HOGENOM" id="CLU_549355_0_0_1"/>
<name>Q2QNE9_ORYSJ</name>
<evidence type="ECO:0000256" key="1">
    <source>
        <dbReference type="ARBA" id="ARBA00005802"/>
    </source>
</evidence>
<dbReference type="GO" id="GO:0003676">
    <property type="term" value="F:nucleic acid binding"/>
    <property type="evidence" value="ECO:0007669"/>
    <property type="project" value="InterPro"/>
</dbReference>
<evidence type="ECO:0000256" key="5">
    <source>
        <dbReference type="RuleBase" id="RU369052"/>
    </source>
</evidence>
<sequence length="641" mass="69031">MYPDLAEKNTTTTSVTMVLGVAPEKGHSEAGFELAAGSGRWQKSGCGLVDREVRRLIASRHSGDGDHHLIAGGHSDAGDHLPTSSLMSQLGRTSWRDIVLSRPAVNAVDQRGEEDQAFKKARTVPRWLQGCCFNCLGLGHQKSACPGSTRCYNCWYSGHIARNCPTSRAARAQPATGSKEVATKPAGGEKPRKEVLEALPPRKKGREEGVAAGDGMASFQICAQQPSRVMKEWRTGDANIRPESGRCTISWTPRMVETEAIFEQKVLLATVLGNQPALSPRDLVAVIVDCGILPAHFRVEVTTPEDYLIVFRSAREKDWVLGKSKQVFFQGAPIAFKSWNRRLLASSTRFQFFTKLSLEGLPQHAWDEEAMAQLIRELGGELVELVPPADARVLTMFAWLKNPSAVPTTLEVEIPERAGGGPPCWERMAGSIRIPRAPLHKCTLTYNIIVHIEEIIDPTPLHVPLSTASNDEDDDDVPRQVTFSCWAGRIDGTGPWTSKQGGGRPFGGASGFAGGLPGRTWSTSSVQRVSEMIPTNPGALRDTARDDEHTEHAGSGLHASDRDTIEEHSSGEPGNRMAGRGDDAACNVVPRVLATSTALVAGRDVLATGKDVLATENGVLATGKDVLATGGEVALVARSDA</sequence>
<keyword evidence="2 5" id="KW-0479">Metal-binding</keyword>
<dbReference type="PANTHER" id="PTHR33087:SF46">
    <property type="entry name" value="OS07G0539200 PROTEIN"/>
    <property type="match status" value="1"/>
</dbReference>
<keyword evidence="4" id="KW-0863">Zinc-finger</keyword>
<feature type="compositionally biased region" description="Basic and acidic residues" evidence="6">
    <location>
        <begin position="542"/>
        <end position="552"/>
    </location>
</feature>
<evidence type="ECO:0000256" key="6">
    <source>
        <dbReference type="SAM" id="MobiDB-lite"/>
    </source>
</evidence>
<reference evidence="8" key="1">
    <citation type="journal article" date="2005" name="BMC Biol.">
        <title>The sequence of rice chromosomes 11 and 12, rich in disease resistance genes and recent gene duplications.</title>
        <authorList>
            <consortium name="The rice chromosomes 11 and 12 sequencing consortia"/>
        </authorList>
    </citation>
    <scope>NUCLEOTIDE SEQUENCE [LARGE SCALE GENOMIC DNA]</scope>
</reference>
<keyword evidence="3 5" id="KW-0480">Metal-thiolate cluster</keyword>
<feature type="region of interest" description="Disordered" evidence="6">
    <location>
        <begin position="170"/>
        <end position="210"/>
    </location>
</feature>
<evidence type="ECO:0000256" key="4">
    <source>
        <dbReference type="PROSITE-ProRule" id="PRU00047"/>
    </source>
</evidence>
<keyword evidence="4" id="KW-0862">Zinc</keyword>
<accession>Q2QNE9</accession>
<dbReference type="EMBL" id="DP000011">
    <property type="protein sequence ID" value="ABA99635.2"/>
    <property type="molecule type" value="Genomic_DNA"/>
</dbReference>
<dbReference type="GO" id="GO:0008270">
    <property type="term" value="F:zinc ion binding"/>
    <property type="evidence" value="ECO:0007669"/>
    <property type="project" value="UniProtKB-KW"/>
</dbReference>
<feature type="domain" description="CCHC-type" evidence="7">
    <location>
        <begin position="150"/>
        <end position="165"/>
    </location>
</feature>
<dbReference type="SUPFAM" id="SSF57756">
    <property type="entry name" value="Retrovirus zinc finger-like domains"/>
    <property type="match status" value="1"/>
</dbReference>
<feature type="region of interest" description="Disordered" evidence="6">
    <location>
        <begin position="494"/>
        <end position="518"/>
    </location>
</feature>
<evidence type="ECO:0000256" key="2">
    <source>
        <dbReference type="ARBA" id="ARBA00022723"/>
    </source>
</evidence>
<reference evidence="8" key="2">
    <citation type="submission" date="2005-04" db="EMBL/GenBank/DDBJ databases">
        <authorList>
            <person name="Buell C.R."/>
            <person name="Wing R.A."/>
            <person name="McCombie W.A."/>
            <person name="Ouyang S."/>
        </authorList>
    </citation>
    <scope>NUCLEOTIDE SEQUENCE</scope>
</reference>
<comment type="function">
    <text evidence="5">Metallothioneins have a high content of cysteine residues that bind various heavy metals.</text>
</comment>
<dbReference type="AlphaFoldDB" id="Q2QNE9"/>
<dbReference type="InterPro" id="IPR053253">
    <property type="entry name" value="Sex_diff_modulator"/>
</dbReference>
<feature type="compositionally biased region" description="Gly residues" evidence="6">
    <location>
        <begin position="500"/>
        <end position="517"/>
    </location>
</feature>
<dbReference type="InterPro" id="IPR036875">
    <property type="entry name" value="Znf_CCHC_sf"/>
</dbReference>
<comment type="similarity">
    <text evidence="1 5">Belongs to the metallothionein superfamily. Type 15 family.</text>
</comment>
<evidence type="ECO:0000256" key="3">
    <source>
        <dbReference type="ARBA" id="ARBA00022851"/>
    </source>
</evidence>
<reference evidence="8" key="3">
    <citation type="submission" date="2006-01" db="EMBL/GenBank/DDBJ databases">
        <authorList>
            <person name="Buell R."/>
        </authorList>
    </citation>
    <scope>NUCLEOTIDE SEQUENCE</scope>
</reference>
<organism evidence="8">
    <name type="scientific">Oryza sativa subsp. japonica</name>
    <name type="common">Rice</name>
    <dbReference type="NCBI Taxonomy" id="39947"/>
    <lineage>
        <taxon>Eukaryota</taxon>
        <taxon>Viridiplantae</taxon>
        <taxon>Streptophyta</taxon>
        <taxon>Embryophyta</taxon>
        <taxon>Tracheophyta</taxon>
        <taxon>Spermatophyta</taxon>
        <taxon>Magnoliopsida</taxon>
        <taxon>Liliopsida</taxon>
        <taxon>Poales</taxon>
        <taxon>Poaceae</taxon>
        <taxon>BOP clade</taxon>
        <taxon>Oryzoideae</taxon>
        <taxon>Oryzeae</taxon>
        <taxon>Oryzinae</taxon>
        <taxon>Oryza</taxon>
        <taxon>Oryza sativa</taxon>
    </lineage>
</organism>
<dbReference type="InterPro" id="IPR000347">
    <property type="entry name" value="Metalthion_15p"/>
</dbReference>
<dbReference type="SMART" id="SM00343">
    <property type="entry name" value="ZnF_C2HC"/>
    <property type="match status" value="2"/>
</dbReference>